<dbReference type="OrthoDB" id="3061561at2759"/>
<accession>A0A420YA93</accession>
<protein>
    <submittedName>
        <fullName evidence="1">Uncharacterized protein</fullName>
    </submittedName>
</protein>
<evidence type="ECO:0000313" key="1">
    <source>
        <dbReference type="EMBL" id="RKU44786.1"/>
    </source>
</evidence>
<proteinExistence type="predicted"/>
<dbReference type="AlphaFoldDB" id="A0A420YA93"/>
<gene>
    <name evidence="1" type="ORF">DL546_007203</name>
</gene>
<keyword evidence="2" id="KW-1185">Reference proteome</keyword>
<comment type="caution">
    <text evidence="1">The sequence shown here is derived from an EMBL/GenBank/DDBJ whole genome shotgun (WGS) entry which is preliminary data.</text>
</comment>
<sequence>MTEDDLARIVASGGRVGWIDGASYRGTWDIVWLCVATTFICTYTLLCLNIPAPKDSTWTLIKRRSLWMVLAILGPEIVLTFAAGQWSRARHSVAAFQEAGYSQWNMRMAFFADMGGFVLRPLDGGAFPLNAKQLHWLVTNGHIDYPNLKPADVWDRSKQDRLAKAITAFQVAYIVLECIGRACQNVAITTLELNTLGIVVCSLMTSFAWLHKPSDVRLPVTIDLPVRIGEITGDRPWKTTPLDFVDENGPGWSINVQPFVGMPVIPPERPIQRIPNDRFPMNPYGVQEYCVCLATLLFAGIHVAGWNFSFPTRVEQILWRSASLILFGVTAAFWILETVASWVRLGRWKWLYLRVADPKRLPQFEKYREEKLSVVRTPTELPLPWEFWSIMPVALLYGISRLYLISEAFLELRSVDATAFVDISWTDYLPHI</sequence>
<name>A0A420YA93_9PEZI</name>
<organism evidence="1 2">
    <name type="scientific">Coniochaeta pulveracea</name>
    <dbReference type="NCBI Taxonomy" id="177199"/>
    <lineage>
        <taxon>Eukaryota</taxon>
        <taxon>Fungi</taxon>
        <taxon>Dikarya</taxon>
        <taxon>Ascomycota</taxon>
        <taxon>Pezizomycotina</taxon>
        <taxon>Sordariomycetes</taxon>
        <taxon>Sordariomycetidae</taxon>
        <taxon>Coniochaetales</taxon>
        <taxon>Coniochaetaceae</taxon>
        <taxon>Coniochaeta</taxon>
    </lineage>
</organism>
<dbReference type="PANTHER" id="PTHR35043">
    <property type="entry name" value="TRANSCRIPTION FACTOR DOMAIN-CONTAINING PROTEIN"/>
    <property type="match status" value="1"/>
</dbReference>
<dbReference type="EMBL" id="QVQW01000027">
    <property type="protein sequence ID" value="RKU44786.1"/>
    <property type="molecule type" value="Genomic_DNA"/>
</dbReference>
<dbReference type="Proteomes" id="UP000275385">
    <property type="component" value="Unassembled WGS sequence"/>
</dbReference>
<dbReference type="STRING" id="177199.A0A420YA93"/>
<evidence type="ECO:0000313" key="2">
    <source>
        <dbReference type="Proteomes" id="UP000275385"/>
    </source>
</evidence>
<dbReference type="PANTHER" id="PTHR35043:SF8">
    <property type="entry name" value="DUF4220 DOMAIN-CONTAINING PROTEIN"/>
    <property type="match status" value="1"/>
</dbReference>
<reference evidence="1 2" key="1">
    <citation type="submission" date="2018-08" db="EMBL/GenBank/DDBJ databases">
        <title>Draft genome of the lignicolous fungus Coniochaeta pulveracea.</title>
        <authorList>
            <person name="Borstlap C.J."/>
            <person name="De Witt R.N."/>
            <person name="Botha A."/>
            <person name="Volschenk H."/>
        </authorList>
    </citation>
    <scope>NUCLEOTIDE SEQUENCE [LARGE SCALE GENOMIC DNA]</scope>
    <source>
        <strain evidence="1 2">CAB683</strain>
    </source>
</reference>